<dbReference type="PANTHER" id="PTHR45947">
    <property type="entry name" value="SULFOQUINOVOSYL TRANSFERASE SQD2"/>
    <property type="match status" value="1"/>
</dbReference>
<dbReference type="InterPro" id="IPR001296">
    <property type="entry name" value="Glyco_trans_1"/>
</dbReference>
<evidence type="ECO:0008006" key="5">
    <source>
        <dbReference type="Google" id="ProtNLM"/>
    </source>
</evidence>
<dbReference type="Gene3D" id="3.40.50.2000">
    <property type="entry name" value="Glycogen Phosphorylase B"/>
    <property type="match status" value="2"/>
</dbReference>
<evidence type="ECO:0000313" key="3">
    <source>
        <dbReference type="EMBL" id="BAY54074.1"/>
    </source>
</evidence>
<dbReference type="Proteomes" id="UP000217895">
    <property type="component" value="Chromosome"/>
</dbReference>
<name>A0A1Z4JBC7_LEPBY</name>
<dbReference type="GO" id="GO:0016758">
    <property type="term" value="F:hexosyltransferase activity"/>
    <property type="evidence" value="ECO:0007669"/>
    <property type="project" value="TreeGrafter"/>
</dbReference>
<sequence>MRVLHAIGGLEQRTGGTARIAVNLCDALVHQGIETSLIATVITRSGAELVDFSMIANRVHLFERMNIERFTFSLPLRRWLTQNVRNYDLVHVHGLFSYSGYTSAAIARRRNIPYLIAPHGMLEPWAFAHKPRRKAFGFRLVEEKNLTHAAVINATSSPEIQSIAARCPHDRIRFIPNGISSSVFEQSLNPEQFYKQFPQTQGKDLLLFLGRIDPKKGLDLLAPAFAQLNRSFSNTHLVVAGPDGIGFLERAKQFFIDAGCFDKVTFTGNLSGTLKQSALAAATAYIAPSYSEGFSVSVLEGMAAGLPCIITTGCNFPEAKHVAYVTDIDVDAIANALIECFSDLSRATALGQQARQFILDRYTWDQVATQMIDLYQEILSHSSLQVPV</sequence>
<dbReference type="EMBL" id="AP018203">
    <property type="protein sequence ID" value="BAY54074.1"/>
    <property type="molecule type" value="Genomic_DNA"/>
</dbReference>
<dbReference type="SUPFAM" id="SSF53756">
    <property type="entry name" value="UDP-Glycosyltransferase/glycogen phosphorylase"/>
    <property type="match status" value="1"/>
</dbReference>
<accession>A0A1Z4JBC7</accession>
<evidence type="ECO:0000259" key="2">
    <source>
        <dbReference type="Pfam" id="PF13439"/>
    </source>
</evidence>
<reference evidence="3 4" key="1">
    <citation type="submission" date="2017-06" db="EMBL/GenBank/DDBJ databases">
        <title>Genome sequencing of cyanobaciteial culture collection at National Institute for Environmental Studies (NIES).</title>
        <authorList>
            <person name="Hirose Y."/>
            <person name="Shimura Y."/>
            <person name="Fujisawa T."/>
            <person name="Nakamura Y."/>
            <person name="Kawachi M."/>
        </authorList>
    </citation>
    <scope>NUCLEOTIDE SEQUENCE [LARGE SCALE GENOMIC DNA]</scope>
    <source>
        <strain evidence="3 4">NIES-2135</strain>
    </source>
</reference>
<dbReference type="InterPro" id="IPR028098">
    <property type="entry name" value="Glyco_trans_4-like_N"/>
</dbReference>
<dbReference type="InterPro" id="IPR050194">
    <property type="entry name" value="Glycosyltransferase_grp1"/>
</dbReference>
<keyword evidence="4" id="KW-1185">Reference proteome</keyword>
<evidence type="ECO:0000259" key="1">
    <source>
        <dbReference type="Pfam" id="PF00534"/>
    </source>
</evidence>
<proteinExistence type="predicted"/>
<dbReference type="AlphaFoldDB" id="A0A1Z4JBC7"/>
<gene>
    <name evidence="3" type="ORF">NIES2135_08880</name>
</gene>
<evidence type="ECO:0000313" key="4">
    <source>
        <dbReference type="Proteomes" id="UP000217895"/>
    </source>
</evidence>
<feature type="domain" description="Glycosyltransferase subfamily 4-like N-terminal" evidence="2">
    <location>
        <begin position="15"/>
        <end position="180"/>
    </location>
</feature>
<feature type="domain" description="Glycosyl transferase family 1" evidence="1">
    <location>
        <begin position="196"/>
        <end position="356"/>
    </location>
</feature>
<dbReference type="PANTHER" id="PTHR45947:SF3">
    <property type="entry name" value="SULFOQUINOVOSYL TRANSFERASE SQD2"/>
    <property type="match status" value="1"/>
</dbReference>
<organism evidence="3 4">
    <name type="scientific">Leptolyngbya boryana NIES-2135</name>
    <dbReference type="NCBI Taxonomy" id="1973484"/>
    <lineage>
        <taxon>Bacteria</taxon>
        <taxon>Bacillati</taxon>
        <taxon>Cyanobacteriota</taxon>
        <taxon>Cyanophyceae</taxon>
        <taxon>Leptolyngbyales</taxon>
        <taxon>Leptolyngbyaceae</taxon>
        <taxon>Leptolyngbya group</taxon>
        <taxon>Leptolyngbya</taxon>
    </lineage>
</organism>
<protein>
    <recommendedName>
        <fullName evidence="5">Group 1 glycosyl transferase</fullName>
    </recommendedName>
</protein>
<dbReference type="Pfam" id="PF13439">
    <property type="entry name" value="Glyco_transf_4"/>
    <property type="match status" value="1"/>
</dbReference>
<dbReference type="Pfam" id="PF00534">
    <property type="entry name" value="Glycos_transf_1"/>
    <property type="match status" value="1"/>
</dbReference>